<evidence type="ECO:0000313" key="2">
    <source>
        <dbReference type="EMBL" id="KAG9190151.1"/>
    </source>
</evidence>
<evidence type="ECO:0000313" key="3">
    <source>
        <dbReference type="Proteomes" id="UP001199106"/>
    </source>
</evidence>
<protein>
    <submittedName>
        <fullName evidence="2">Uncharacterized protein</fullName>
    </submittedName>
</protein>
<dbReference type="EMBL" id="JAANER010000004">
    <property type="protein sequence ID" value="KAG9190151.1"/>
    <property type="molecule type" value="Genomic_DNA"/>
</dbReference>
<feature type="region of interest" description="Disordered" evidence="1">
    <location>
        <begin position="1"/>
        <end position="85"/>
    </location>
</feature>
<accession>A0AAD4I9L2</accession>
<organism evidence="2 3">
    <name type="scientific">Alternaria panax</name>
    <dbReference type="NCBI Taxonomy" id="48097"/>
    <lineage>
        <taxon>Eukaryota</taxon>
        <taxon>Fungi</taxon>
        <taxon>Dikarya</taxon>
        <taxon>Ascomycota</taxon>
        <taxon>Pezizomycotina</taxon>
        <taxon>Dothideomycetes</taxon>
        <taxon>Pleosporomycetidae</taxon>
        <taxon>Pleosporales</taxon>
        <taxon>Pleosporineae</taxon>
        <taxon>Pleosporaceae</taxon>
        <taxon>Alternaria</taxon>
        <taxon>Alternaria sect. Panax</taxon>
    </lineage>
</organism>
<gene>
    <name evidence="2" type="ORF">G6011_08239</name>
</gene>
<dbReference type="AlphaFoldDB" id="A0AAD4I9L2"/>
<name>A0AAD4I9L2_9PLEO</name>
<keyword evidence="3" id="KW-1185">Reference proteome</keyword>
<reference evidence="2" key="1">
    <citation type="submission" date="2021-07" db="EMBL/GenBank/DDBJ databases">
        <title>Genome Resource of American Ginseng Black Spot Pathogen Alternaria panax.</title>
        <authorList>
            <person name="Qiu C."/>
            <person name="Wang W."/>
            <person name="Liu Z."/>
        </authorList>
    </citation>
    <scope>NUCLEOTIDE SEQUENCE</scope>
    <source>
        <strain evidence="2">BNCC115425</strain>
    </source>
</reference>
<comment type="caution">
    <text evidence="2">The sequence shown here is derived from an EMBL/GenBank/DDBJ whole genome shotgun (WGS) entry which is preliminary data.</text>
</comment>
<feature type="region of interest" description="Disordered" evidence="1">
    <location>
        <begin position="149"/>
        <end position="187"/>
    </location>
</feature>
<proteinExistence type="predicted"/>
<evidence type="ECO:0000256" key="1">
    <source>
        <dbReference type="SAM" id="MobiDB-lite"/>
    </source>
</evidence>
<dbReference type="Proteomes" id="UP001199106">
    <property type="component" value="Unassembled WGS sequence"/>
</dbReference>
<sequence length="285" mass="30603">MYDTDYWAKRMVPGPPNGKSQESRGGWAGGGEAASAVAGSGKDQFARVGEWGVKNDLQMTAQPASSPGRGEEFGKRRRASARRPEWDAGRELSYAACAKKGPSLGKTLLPWSRRQLSEAGKAQTTESRTVYAVDVCWPGRRKVALLRPGRANEGARAQSQKREANSVAKRNSSKRGATWGARRHSAGSGTLELVVEGAVVISSSGDGHGSGAQRVVSGGENTTPTDAWREMDEHGRSGVLAQPAGQGFRPGHQTRCVAIDQDDMAPLIKQRELPEPVMCHRMMPL</sequence>